<proteinExistence type="predicted"/>
<evidence type="ECO:0000313" key="2">
    <source>
        <dbReference type="Proteomes" id="UP001060215"/>
    </source>
</evidence>
<dbReference type="EMBL" id="CM045772">
    <property type="protein sequence ID" value="KAI7985933.1"/>
    <property type="molecule type" value="Genomic_DNA"/>
</dbReference>
<sequence length="200" mass="22405">MQRSWCNSKKKKSTIERTMGLIGETTVVDSIKSIQFRQAFSQAVTLGIIVASALIIWKTLTCITGSQSPIVVVLSESMEPAFQRGDILFLHMSKDPIRVGEIVVFDVEGRDIPIVHRVIKVHERQDTGEVDVLTKGDHNRDDDRGLYAPGQLWIQQHHILGRAVGFLPYVGWVTIIMTEKPIIKYILIGALGLFVIISKD</sequence>
<organism evidence="1 2">
    <name type="scientific">Camellia lanceoleosa</name>
    <dbReference type="NCBI Taxonomy" id="1840588"/>
    <lineage>
        <taxon>Eukaryota</taxon>
        <taxon>Viridiplantae</taxon>
        <taxon>Streptophyta</taxon>
        <taxon>Embryophyta</taxon>
        <taxon>Tracheophyta</taxon>
        <taxon>Spermatophyta</taxon>
        <taxon>Magnoliopsida</taxon>
        <taxon>eudicotyledons</taxon>
        <taxon>Gunneridae</taxon>
        <taxon>Pentapetalae</taxon>
        <taxon>asterids</taxon>
        <taxon>Ericales</taxon>
        <taxon>Theaceae</taxon>
        <taxon>Camellia</taxon>
    </lineage>
</organism>
<accession>A0ACC0FAW4</accession>
<protein>
    <submittedName>
        <fullName evidence="1">Signal peptidase complex catalytic subunit SEC11C</fullName>
    </submittedName>
</protein>
<comment type="caution">
    <text evidence="1">The sequence shown here is derived from an EMBL/GenBank/DDBJ whole genome shotgun (WGS) entry which is preliminary data.</text>
</comment>
<gene>
    <name evidence="1" type="ORF">LOK49_LG14G01769</name>
</gene>
<name>A0ACC0FAW4_9ERIC</name>
<reference evidence="1 2" key="1">
    <citation type="journal article" date="2022" name="Plant J.">
        <title>Chromosome-level genome of Camellia lanceoleosa provides a valuable resource for understanding genome evolution and self-incompatibility.</title>
        <authorList>
            <person name="Gong W."/>
            <person name="Xiao S."/>
            <person name="Wang L."/>
            <person name="Liao Z."/>
            <person name="Chang Y."/>
            <person name="Mo W."/>
            <person name="Hu G."/>
            <person name="Li W."/>
            <person name="Zhao G."/>
            <person name="Zhu H."/>
            <person name="Hu X."/>
            <person name="Ji K."/>
            <person name="Xiang X."/>
            <person name="Song Q."/>
            <person name="Yuan D."/>
            <person name="Jin S."/>
            <person name="Zhang L."/>
        </authorList>
    </citation>
    <scope>NUCLEOTIDE SEQUENCE [LARGE SCALE GENOMIC DNA]</scope>
    <source>
        <strain evidence="1">SQ_2022a</strain>
    </source>
</reference>
<keyword evidence="2" id="KW-1185">Reference proteome</keyword>
<dbReference type="Proteomes" id="UP001060215">
    <property type="component" value="Chromosome 15"/>
</dbReference>
<evidence type="ECO:0000313" key="1">
    <source>
        <dbReference type="EMBL" id="KAI7985933.1"/>
    </source>
</evidence>